<feature type="domain" description="Neuronal tyrosine-phosphorylated phosphoinositide-3-kinase adapter C-terminal" evidence="4">
    <location>
        <begin position="658"/>
        <end position="948"/>
    </location>
</feature>
<dbReference type="InterPro" id="IPR029353">
    <property type="entry name" value="NYAP_C"/>
</dbReference>
<dbReference type="InterPro" id="IPR039482">
    <property type="entry name" value="NYAP_N"/>
</dbReference>
<feature type="compositionally biased region" description="Low complexity" evidence="2">
    <location>
        <begin position="777"/>
        <end position="795"/>
    </location>
</feature>
<name>A0A8U0QKR6_SALNM</name>
<evidence type="ECO:0000259" key="4">
    <source>
        <dbReference type="Pfam" id="PF15452"/>
    </source>
</evidence>
<feature type="compositionally biased region" description="Low complexity" evidence="2">
    <location>
        <begin position="435"/>
        <end position="446"/>
    </location>
</feature>
<feature type="compositionally biased region" description="Basic residues" evidence="2">
    <location>
        <begin position="579"/>
        <end position="592"/>
    </location>
</feature>
<dbReference type="KEGG" id="snh:120043795"/>
<dbReference type="RefSeq" id="XP_038844282.1">
    <property type="nucleotide sequence ID" value="XM_038988354.1"/>
</dbReference>
<feature type="region of interest" description="Disordered" evidence="2">
    <location>
        <begin position="87"/>
        <end position="112"/>
    </location>
</feature>
<dbReference type="AlphaFoldDB" id="A0A8U0QKR6"/>
<feature type="compositionally biased region" description="Polar residues" evidence="2">
    <location>
        <begin position="95"/>
        <end position="106"/>
    </location>
</feature>
<evidence type="ECO:0000256" key="1">
    <source>
        <dbReference type="ARBA" id="ARBA00022553"/>
    </source>
</evidence>
<keyword evidence="5" id="KW-1185">Reference proteome</keyword>
<evidence type="ECO:0000313" key="5">
    <source>
        <dbReference type="Proteomes" id="UP000808372"/>
    </source>
</evidence>
<feature type="compositionally biased region" description="Basic and acidic residues" evidence="2">
    <location>
        <begin position="688"/>
        <end position="698"/>
    </location>
</feature>
<keyword evidence="1" id="KW-0597">Phosphoprotein</keyword>
<feature type="region of interest" description="Disordered" evidence="2">
    <location>
        <begin position="918"/>
        <end position="938"/>
    </location>
</feature>
<protein>
    <submittedName>
        <fullName evidence="6">Neuronal tyrosine-phosphorylated phosphoinositide-3-kinase adapter 1</fullName>
    </submittedName>
</protein>
<feature type="compositionally biased region" description="Basic and acidic residues" evidence="2">
    <location>
        <begin position="319"/>
        <end position="343"/>
    </location>
</feature>
<accession>A0A8U0QKR6</accession>
<evidence type="ECO:0000256" key="2">
    <source>
        <dbReference type="SAM" id="MobiDB-lite"/>
    </source>
</evidence>
<sequence length="948" mass="103241">MLRLVYETRLRSQVIEVWPAVTSIPFSLLVFYTMSSGSAQDVAVEHFLRDIERRGKRLHCAVIGCEEQRPRGDMNLLYRKSRLDWRHKDQEGNKKSSSQKDPSSATVGKVRDLASFRRHFRMGFMTMPASQDLSPHSCASAMAPRSQSCHAVGAGDTGLENGEDYSDTQSQHGGRCPPAKPKRHPSTRLSSSSDPRAPHAPPDAPPPPPPTHPQAKHSEKKNAMKKSDSGDMSKKVPPLKPKRSPSTQLSFEPPTPCVPPLATPIQGGEGQPQGDDEPVYIEMVGQVFTRESQTATPHPVTPVATTPDSDSDQSEAIYEEMKYPLPEDREGHKRLPLKHERLKSSKHHHSSSGTSAHLPRPSSSPSCSKPKATVSISHSSPLPSSTSSTPVPQPLSSSPHPPRAPTPYLLQGNKSETESTSKIPAPFPNLLQHRPPLLAFPQPAAASSGVGVQHKAASAKLGTISSKESKDRDRDSQLGPAPGLRARSHSTPLPPSSKSTSPYSHHHHHPHPHHRPSHYHHYRKPERGDSPNPNTNNKNGSETFSKSIAQTQTQGSGKEGKSTSASSATTSSSSSSSHSRPHSRSQLHRYHTPHGLPAYKPPSSDSPLLWTYPSVGFRRPPAYDSLRGGSHLPSLHLQGHDDVASKSSTVPGPVQGKAGFMPWDNSGFGDDGSYLPMQRKLSFSQGSRETEREKDEGRAWNGSADALLRIDKEDLGPGRRGGGGHSGIPVRFTGGRGLGHSESLAGMEGGSLGFRALPRGGLPLPCQTFPACRNGELGRLSRSSSTSGVRQVGGSDVQRQSSLPHRELHGLSQSSQTPCSPILSRQQQQLQLHQQQLQLQQQLQQLQQQHHLQLQFQHLAQLAQGQPPTTGGAATSAAQTQRDGKLLEVIERKRCLCKEIKAHRRPENNLCKQDSMPILPSWRRTPEPRKTGTPPCQRPQAVVWDTAI</sequence>
<proteinExistence type="predicted"/>
<feature type="compositionally biased region" description="Basic and acidic residues" evidence="2">
    <location>
        <begin position="216"/>
        <end position="234"/>
    </location>
</feature>
<feature type="compositionally biased region" description="Polar residues" evidence="2">
    <location>
        <begin position="531"/>
        <end position="556"/>
    </location>
</feature>
<organism evidence="5 6">
    <name type="scientific">Salvelinus namaycush</name>
    <name type="common">Lake trout</name>
    <name type="synonym">Salmo namaycush</name>
    <dbReference type="NCBI Taxonomy" id="8040"/>
    <lineage>
        <taxon>Eukaryota</taxon>
        <taxon>Metazoa</taxon>
        <taxon>Chordata</taxon>
        <taxon>Craniata</taxon>
        <taxon>Vertebrata</taxon>
        <taxon>Euteleostomi</taxon>
        <taxon>Actinopterygii</taxon>
        <taxon>Neopterygii</taxon>
        <taxon>Teleostei</taxon>
        <taxon>Protacanthopterygii</taxon>
        <taxon>Salmoniformes</taxon>
        <taxon>Salmonidae</taxon>
        <taxon>Salmoninae</taxon>
        <taxon>Salvelinus</taxon>
    </lineage>
</organism>
<evidence type="ECO:0000259" key="3">
    <source>
        <dbReference type="Pfam" id="PF15439"/>
    </source>
</evidence>
<feature type="domain" description="Neuronal tyrosine-phosphorylated phosphoinositide-3-kinase adapter N-terminal" evidence="3">
    <location>
        <begin position="77"/>
        <end position="507"/>
    </location>
</feature>
<feature type="compositionally biased region" description="Low complexity" evidence="2">
    <location>
        <begin position="294"/>
        <end position="307"/>
    </location>
</feature>
<dbReference type="Pfam" id="PF15439">
    <property type="entry name" value="NYAP_N"/>
    <property type="match status" value="1"/>
</dbReference>
<feature type="compositionally biased region" description="Basic and acidic residues" evidence="2">
    <location>
        <begin position="467"/>
        <end position="476"/>
    </location>
</feature>
<feature type="region of interest" description="Disordered" evidence="2">
    <location>
        <begin position="149"/>
        <end position="731"/>
    </location>
</feature>
<gene>
    <name evidence="6" type="primary">LOC120043795</name>
</gene>
<dbReference type="GeneID" id="120043795"/>
<evidence type="ECO:0000313" key="6">
    <source>
        <dbReference type="RefSeq" id="XP_038844282.1"/>
    </source>
</evidence>
<dbReference type="GO" id="GO:0043491">
    <property type="term" value="P:phosphatidylinositol 3-kinase/protein kinase B signal transduction"/>
    <property type="evidence" value="ECO:0007669"/>
    <property type="project" value="InterPro"/>
</dbReference>
<dbReference type="Proteomes" id="UP000808372">
    <property type="component" value="Chromosome 3"/>
</dbReference>
<dbReference type="PANTHER" id="PTHR22633">
    <property type="entry name" value="NEURONAL TYROSINE-PHOSPHORYLATED PHOSPHOINOSITIDE-3-KINASE ADAPTER 2-RELATED"/>
    <property type="match status" value="1"/>
</dbReference>
<dbReference type="Pfam" id="PF15452">
    <property type="entry name" value="NYAP_C"/>
    <property type="match status" value="1"/>
</dbReference>
<feature type="compositionally biased region" description="Low complexity" evidence="2">
    <location>
        <begin position="359"/>
        <end position="398"/>
    </location>
</feature>
<feature type="compositionally biased region" description="Pro residues" evidence="2">
    <location>
        <begin position="198"/>
        <end position="212"/>
    </location>
</feature>
<feature type="compositionally biased region" description="Polar residues" evidence="2">
    <location>
        <begin position="811"/>
        <end position="821"/>
    </location>
</feature>
<feature type="compositionally biased region" description="Basic residues" evidence="2">
    <location>
        <begin position="504"/>
        <end position="524"/>
    </location>
</feature>
<feature type="compositionally biased region" description="Pro residues" evidence="2">
    <location>
        <begin position="253"/>
        <end position="262"/>
    </location>
</feature>
<feature type="compositionally biased region" description="Basic and acidic residues" evidence="2">
    <location>
        <begin position="708"/>
        <end position="717"/>
    </location>
</feature>
<dbReference type="GO" id="GO:0048812">
    <property type="term" value="P:neuron projection morphogenesis"/>
    <property type="evidence" value="ECO:0007669"/>
    <property type="project" value="InterPro"/>
</dbReference>
<dbReference type="InterPro" id="IPR026722">
    <property type="entry name" value="NYAP1/NYAP2"/>
</dbReference>
<reference evidence="6" key="1">
    <citation type="submission" date="2025-08" db="UniProtKB">
        <authorList>
            <consortium name="RefSeq"/>
        </authorList>
    </citation>
    <scope>IDENTIFICATION</scope>
    <source>
        <tissue evidence="6">White muscle</tissue>
    </source>
</reference>
<feature type="compositionally biased region" description="Low complexity" evidence="2">
    <location>
        <begin position="562"/>
        <end position="578"/>
    </location>
</feature>
<feature type="region of interest" description="Disordered" evidence="2">
    <location>
        <begin position="777"/>
        <end position="821"/>
    </location>
</feature>
<feature type="compositionally biased region" description="Polar residues" evidence="2">
    <location>
        <begin position="412"/>
        <end position="422"/>
    </location>
</feature>
<dbReference type="PANTHER" id="PTHR22633:SF2">
    <property type="entry name" value="NEURONAL TYROSINE-PHOSPHORYLATED PHOSPHOINOSITIDE-3-KINASE ADAPTER 1"/>
    <property type="match status" value="1"/>
</dbReference>